<keyword evidence="1" id="KW-0573">Peptidoglycan synthesis</keyword>
<keyword evidence="1" id="KW-1003">Cell membrane</keyword>
<protein>
    <recommendedName>
        <fullName evidence="1">UDP-N-acetylglucosamine--N-acetylmuramyl-(pentapeptide) pyrophosphoryl-undecaprenol N-acetylglucosamine transferase</fullName>
        <ecNumber evidence="1">2.4.1.227</ecNumber>
    </recommendedName>
    <alternativeName>
        <fullName evidence="1">Undecaprenyl-PP-MurNAc-pentapeptide-UDPGlcNAc GlcNAc transferase</fullName>
    </alternativeName>
</protein>
<keyword evidence="1" id="KW-0961">Cell wall biogenesis/degradation</keyword>
<comment type="pathway">
    <text evidence="1">Cell wall biogenesis; peptidoglycan biosynthesis.</text>
</comment>
<keyword evidence="1" id="KW-0132">Cell division</keyword>
<dbReference type="EMBL" id="CP017480">
    <property type="protein sequence ID" value="APG03096.1"/>
    <property type="molecule type" value="Genomic_DNA"/>
</dbReference>
<keyword evidence="1" id="KW-0131">Cell cycle</keyword>
<dbReference type="CDD" id="cd03785">
    <property type="entry name" value="GT28_MurG"/>
    <property type="match status" value="1"/>
</dbReference>
<sequence length="365" mass="37696">MNAPVLIMAGGTGGHIFPGLAVADELRSRGVPVAWLGAEGGMETRVVPAHGLDLHTIAVGGLRGKGLTTRLMAPLMLARALFASLKLLRKLRPRCVLSMGGYVAGPAGVAARLAGIPLVVHEQNAVAGFTNRKLASFAKKVLTGFPNVLPNGEWVGNPVRAKIAALPTPDQRLASREGRPRLLVLGGSLGARTLNLALPKALAFMRSSADFAGLEPEVVHQTGERGLEEARAAYAAAGITHANVVPFIEDMAGAYEWADLAVCRAGALTVAELCAAGLEALLVPFPHAVDDHQTANARAMVDAGAALLLPDPIAASNDGPEALAVLLGSLLGDRQHILSAANASRTLAKPDAASTIARHCMEVSA</sequence>
<feature type="binding site" evidence="1">
    <location>
        <position position="293"/>
    </location>
    <ligand>
        <name>UDP-N-acetyl-alpha-D-glucosamine</name>
        <dbReference type="ChEBI" id="CHEBI:57705"/>
    </ligand>
</feature>
<dbReference type="GO" id="GO:0071555">
    <property type="term" value="P:cell wall organization"/>
    <property type="evidence" value="ECO:0007669"/>
    <property type="project" value="UniProtKB-KW"/>
</dbReference>
<dbReference type="HAMAP" id="MF_00033">
    <property type="entry name" value="MurG"/>
    <property type="match status" value="1"/>
</dbReference>
<dbReference type="UniPathway" id="UPA00219"/>
<dbReference type="EC" id="2.4.1.227" evidence="1"/>
<dbReference type="SUPFAM" id="SSF53756">
    <property type="entry name" value="UDP-Glycosyltransferase/glycogen phosphorylase"/>
    <property type="match status" value="1"/>
</dbReference>
<keyword evidence="1" id="KW-0808">Transferase</keyword>
<dbReference type="Pfam" id="PF03033">
    <property type="entry name" value="Glyco_transf_28"/>
    <property type="match status" value="1"/>
</dbReference>
<gene>
    <name evidence="1" type="primary">murG</name>
    <name evidence="2" type="ORF">BJI69_03700</name>
</gene>
<dbReference type="PANTHER" id="PTHR21015:SF22">
    <property type="entry name" value="GLYCOSYLTRANSFERASE"/>
    <property type="match status" value="1"/>
</dbReference>
<dbReference type="GO" id="GO:0005886">
    <property type="term" value="C:plasma membrane"/>
    <property type="evidence" value="ECO:0007669"/>
    <property type="project" value="UniProtKB-SubCell"/>
</dbReference>
<proteinExistence type="inferred from homology"/>
<accession>A0A0G9HAL7</accession>
<dbReference type="GO" id="GO:0050511">
    <property type="term" value="F:undecaprenyldiphospho-muramoylpentapeptide beta-N-acetylglucosaminyltransferase activity"/>
    <property type="evidence" value="ECO:0007669"/>
    <property type="project" value="UniProtKB-UniRule"/>
</dbReference>
<feature type="binding site" evidence="1">
    <location>
        <begin position="12"/>
        <end position="14"/>
    </location>
    <ligand>
        <name>UDP-N-acetyl-alpha-D-glucosamine</name>
        <dbReference type="ChEBI" id="CHEBI:57705"/>
    </ligand>
</feature>
<dbReference type="InterPro" id="IPR007235">
    <property type="entry name" value="Glyco_trans_28_C"/>
</dbReference>
<keyword evidence="1" id="KW-0328">Glycosyltransferase</keyword>
<dbReference type="Pfam" id="PF04101">
    <property type="entry name" value="Glyco_tran_28_C"/>
    <property type="match status" value="1"/>
</dbReference>
<organism evidence="2 3">
    <name type="scientific">Luteibacter rhizovicinus DSM 16549</name>
    <dbReference type="NCBI Taxonomy" id="1440763"/>
    <lineage>
        <taxon>Bacteria</taxon>
        <taxon>Pseudomonadati</taxon>
        <taxon>Pseudomonadota</taxon>
        <taxon>Gammaproteobacteria</taxon>
        <taxon>Lysobacterales</taxon>
        <taxon>Rhodanobacteraceae</taxon>
        <taxon>Luteibacter</taxon>
    </lineage>
</organism>
<dbReference type="STRING" id="1440763.BJI69_03700"/>
<dbReference type="Proteomes" id="UP000182987">
    <property type="component" value="Chromosome"/>
</dbReference>
<evidence type="ECO:0000313" key="2">
    <source>
        <dbReference type="EMBL" id="APG03096.1"/>
    </source>
</evidence>
<feature type="binding site" evidence="1">
    <location>
        <position position="160"/>
    </location>
    <ligand>
        <name>UDP-N-acetyl-alpha-D-glucosamine</name>
        <dbReference type="ChEBI" id="CHEBI:57705"/>
    </ligand>
</feature>
<keyword evidence="3" id="KW-1185">Reference proteome</keyword>
<feature type="binding site" evidence="1">
    <location>
        <position position="124"/>
    </location>
    <ligand>
        <name>UDP-N-acetyl-alpha-D-glucosamine</name>
        <dbReference type="ChEBI" id="CHEBI:57705"/>
    </ligand>
</feature>
<dbReference type="KEGG" id="lrz:BJI69_03700"/>
<dbReference type="InterPro" id="IPR006009">
    <property type="entry name" value="GlcNAc_MurG"/>
</dbReference>
<dbReference type="AlphaFoldDB" id="A0A0G9HAL7"/>
<dbReference type="GO" id="GO:0009252">
    <property type="term" value="P:peptidoglycan biosynthetic process"/>
    <property type="evidence" value="ECO:0007669"/>
    <property type="project" value="UniProtKB-UniRule"/>
</dbReference>
<dbReference type="PATRIC" id="fig|1440763.5.peg.2622"/>
<reference evidence="3" key="1">
    <citation type="submission" date="2016-09" db="EMBL/GenBank/DDBJ databases">
        <authorList>
            <person name="Lysoe E."/>
        </authorList>
    </citation>
    <scope>NUCLEOTIDE SEQUENCE [LARGE SCALE GENOMIC DNA]</scope>
    <source>
        <strain evidence="3">LJ96T</strain>
    </source>
</reference>
<feature type="binding site" evidence="1">
    <location>
        <begin position="267"/>
        <end position="272"/>
    </location>
    <ligand>
        <name>UDP-N-acetyl-alpha-D-glucosamine</name>
        <dbReference type="ChEBI" id="CHEBI:57705"/>
    </ligand>
</feature>
<name>A0A0G9HAL7_9GAMM</name>
<evidence type="ECO:0000313" key="3">
    <source>
        <dbReference type="Proteomes" id="UP000182987"/>
    </source>
</evidence>
<dbReference type="GO" id="GO:0051991">
    <property type="term" value="F:UDP-N-acetyl-D-glucosamine:N-acetylmuramoyl-L-alanyl-D-glutamyl-meso-2,6-diaminopimelyl-D-alanyl-D-alanine-diphosphoundecaprenol 4-beta-N-acetylglucosaminlytransferase activity"/>
    <property type="evidence" value="ECO:0007669"/>
    <property type="project" value="RHEA"/>
</dbReference>
<dbReference type="OrthoDB" id="9808936at2"/>
<dbReference type="GO" id="GO:0051301">
    <property type="term" value="P:cell division"/>
    <property type="evidence" value="ECO:0007669"/>
    <property type="project" value="UniProtKB-KW"/>
</dbReference>
<comment type="subcellular location">
    <subcellularLocation>
        <location evidence="1">Cell membrane</location>
        <topology evidence="1">Peripheral membrane protein</topology>
        <orientation evidence="1">Cytoplasmic side</orientation>
    </subcellularLocation>
</comment>
<dbReference type="GO" id="GO:0005975">
    <property type="term" value="P:carbohydrate metabolic process"/>
    <property type="evidence" value="ECO:0007669"/>
    <property type="project" value="InterPro"/>
</dbReference>
<feature type="binding site" evidence="1">
    <location>
        <position position="188"/>
    </location>
    <ligand>
        <name>UDP-N-acetyl-alpha-D-glucosamine</name>
        <dbReference type="ChEBI" id="CHEBI:57705"/>
    </ligand>
</feature>
<dbReference type="Gene3D" id="3.40.50.2000">
    <property type="entry name" value="Glycogen Phosphorylase B"/>
    <property type="match status" value="2"/>
</dbReference>
<comment type="similarity">
    <text evidence="1">Belongs to the glycosyltransferase 28 family. MurG subfamily.</text>
</comment>
<dbReference type="RefSeq" id="WP_046968254.1">
    <property type="nucleotide sequence ID" value="NZ_CP017480.1"/>
</dbReference>
<keyword evidence="1" id="KW-0472">Membrane</keyword>
<feature type="binding site" evidence="1">
    <location>
        <position position="248"/>
    </location>
    <ligand>
        <name>UDP-N-acetyl-alpha-D-glucosamine</name>
        <dbReference type="ChEBI" id="CHEBI:57705"/>
    </ligand>
</feature>
<comment type="catalytic activity">
    <reaction evidence="1">
        <text>di-trans,octa-cis-undecaprenyl diphospho-N-acetyl-alpha-D-muramoyl-L-alanyl-D-glutamyl-meso-2,6-diaminopimeloyl-D-alanyl-D-alanine + UDP-N-acetyl-alpha-D-glucosamine = di-trans,octa-cis-undecaprenyl diphospho-[N-acetyl-alpha-D-glucosaminyl-(1-&gt;4)]-N-acetyl-alpha-D-muramoyl-L-alanyl-D-glutamyl-meso-2,6-diaminopimeloyl-D-alanyl-D-alanine + UDP + H(+)</text>
        <dbReference type="Rhea" id="RHEA:31227"/>
        <dbReference type="ChEBI" id="CHEBI:15378"/>
        <dbReference type="ChEBI" id="CHEBI:57705"/>
        <dbReference type="ChEBI" id="CHEBI:58223"/>
        <dbReference type="ChEBI" id="CHEBI:61387"/>
        <dbReference type="ChEBI" id="CHEBI:61388"/>
        <dbReference type="EC" id="2.4.1.227"/>
    </reaction>
</comment>
<evidence type="ECO:0000256" key="1">
    <source>
        <dbReference type="HAMAP-Rule" id="MF_00033"/>
    </source>
</evidence>
<dbReference type="PANTHER" id="PTHR21015">
    <property type="entry name" value="UDP-N-ACETYLGLUCOSAMINE--N-ACETYLMURAMYL-(PENTAPEPTIDE) PYROPHOSPHORYL-UNDECAPRENOL N-ACETYLGLUCOSAMINE TRANSFERASE 1"/>
    <property type="match status" value="1"/>
</dbReference>
<keyword evidence="1" id="KW-0133">Cell shape</keyword>
<dbReference type="GO" id="GO:0008360">
    <property type="term" value="P:regulation of cell shape"/>
    <property type="evidence" value="ECO:0007669"/>
    <property type="project" value="UniProtKB-KW"/>
</dbReference>
<dbReference type="NCBIfam" id="TIGR01133">
    <property type="entry name" value="murG"/>
    <property type="match status" value="1"/>
</dbReference>
<comment type="function">
    <text evidence="1">Cell wall formation. Catalyzes the transfer of a GlcNAc subunit on undecaprenyl-pyrophosphoryl-MurNAc-pentapeptide (lipid intermediate I) to form undecaprenyl-pyrophosphoryl-MurNAc-(pentapeptide)GlcNAc (lipid intermediate II).</text>
</comment>
<dbReference type="InterPro" id="IPR004276">
    <property type="entry name" value="GlycoTrans_28_N"/>
</dbReference>